<gene>
    <name evidence="6" type="ORF">G3T16_10215</name>
</gene>
<evidence type="ECO:0000259" key="5">
    <source>
        <dbReference type="Pfam" id="PF00582"/>
    </source>
</evidence>
<dbReference type="Gene3D" id="3.40.50.12370">
    <property type="match status" value="1"/>
</dbReference>
<comment type="function">
    <text evidence="4">Required for resistance to DNA-damaging agents.</text>
</comment>
<feature type="domain" description="UspA" evidence="5">
    <location>
        <begin position="150"/>
        <end position="311"/>
    </location>
</feature>
<dbReference type="EMBL" id="CP048711">
    <property type="protein sequence ID" value="QIB65734.1"/>
    <property type="molecule type" value="Genomic_DNA"/>
</dbReference>
<sequence>MNQFKNILYVAQDAIAHEQELARAVSLAESSQADLTVVDVVPVISAGISMPPGGPISTQLQSDAVSRRRAELESLVTPYQRHGRIQVEVLVGQMFLEVIRAVSRNKYDLLIKPAENPGFIERLFGSGDMHILRKCPCPVWLTRPDDKPNYKRILAAVDFNLDNLPDTVQQSLNQQILELASSLALSDLASLHLVHVWDAPAEMTVRSWADNPDEAGMAYVESERSRHESAFNRLRDQLRDQIGKEAYDYLLPQFNLRRGAASTVIPEMAKQLQTDLVVMGTVARTGIAGLFIGNTAETILEQLQCSVLAVKPPGFVTPIKLSE</sequence>
<name>A0A6C0U898_9GAMM</name>
<evidence type="ECO:0000256" key="3">
    <source>
        <dbReference type="ARBA" id="ARBA00022490"/>
    </source>
</evidence>
<dbReference type="RefSeq" id="WP_163495132.1">
    <property type="nucleotide sequence ID" value="NZ_CP048711.1"/>
</dbReference>
<keyword evidence="3" id="KW-0963">Cytoplasm</keyword>
<comment type="subcellular location">
    <subcellularLocation>
        <location evidence="1">Cytoplasm</location>
    </subcellularLocation>
</comment>
<proteinExistence type="inferred from homology"/>
<dbReference type="PANTHER" id="PTHR47892:SF1">
    <property type="entry name" value="UNIVERSAL STRESS PROTEIN E"/>
    <property type="match status" value="1"/>
</dbReference>
<dbReference type="Pfam" id="PF00582">
    <property type="entry name" value="Usp"/>
    <property type="match status" value="2"/>
</dbReference>
<dbReference type="GO" id="GO:0005737">
    <property type="term" value="C:cytoplasm"/>
    <property type="evidence" value="ECO:0007669"/>
    <property type="project" value="UniProtKB-SubCell"/>
</dbReference>
<dbReference type="InterPro" id="IPR006015">
    <property type="entry name" value="Universal_stress_UspA"/>
</dbReference>
<dbReference type="Proteomes" id="UP000477680">
    <property type="component" value="Chromosome"/>
</dbReference>
<comment type="similarity">
    <text evidence="2">Belongs to the universal stress protein A family.</text>
</comment>
<evidence type="ECO:0000313" key="7">
    <source>
        <dbReference type="Proteomes" id="UP000477680"/>
    </source>
</evidence>
<evidence type="ECO:0000256" key="1">
    <source>
        <dbReference type="ARBA" id="ARBA00004496"/>
    </source>
</evidence>
<dbReference type="CDD" id="cd00293">
    <property type="entry name" value="USP-like"/>
    <property type="match status" value="1"/>
</dbReference>
<feature type="domain" description="UspA" evidence="5">
    <location>
        <begin position="4"/>
        <end position="143"/>
    </location>
</feature>
<dbReference type="KEGG" id="kim:G3T16_10215"/>
<accession>A0A6C0U898</accession>
<evidence type="ECO:0000313" key="6">
    <source>
        <dbReference type="EMBL" id="QIB65734.1"/>
    </source>
</evidence>
<dbReference type="InterPro" id="IPR006016">
    <property type="entry name" value="UspA"/>
</dbReference>
<dbReference type="PANTHER" id="PTHR47892">
    <property type="entry name" value="UNIVERSAL STRESS PROTEIN E"/>
    <property type="match status" value="1"/>
</dbReference>
<dbReference type="SUPFAM" id="SSF52402">
    <property type="entry name" value="Adenine nucleotide alpha hydrolases-like"/>
    <property type="match status" value="2"/>
</dbReference>
<protein>
    <submittedName>
        <fullName evidence="6">Universal stress protein</fullName>
    </submittedName>
</protein>
<reference evidence="6 7" key="1">
    <citation type="submission" date="2020-02" db="EMBL/GenBank/DDBJ databases">
        <title>Genome sequencing for Kineobactrum sp. M2.</title>
        <authorList>
            <person name="Park S.-J."/>
        </authorList>
    </citation>
    <scope>NUCLEOTIDE SEQUENCE [LARGE SCALE GENOMIC DNA]</scope>
    <source>
        <strain evidence="6 7">M2</strain>
    </source>
</reference>
<organism evidence="6 7">
    <name type="scientific">Kineobactrum salinum</name>
    <dbReference type="NCBI Taxonomy" id="2708301"/>
    <lineage>
        <taxon>Bacteria</taxon>
        <taxon>Pseudomonadati</taxon>
        <taxon>Pseudomonadota</taxon>
        <taxon>Gammaproteobacteria</taxon>
        <taxon>Cellvibrionales</taxon>
        <taxon>Halieaceae</taxon>
        <taxon>Kineobactrum</taxon>
    </lineage>
</organism>
<keyword evidence="7" id="KW-1185">Reference proteome</keyword>
<dbReference type="AlphaFoldDB" id="A0A6C0U898"/>
<evidence type="ECO:0000256" key="2">
    <source>
        <dbReference type="ARBA" id="ARBA00008791"/>
    </source>
</evidence>
<evidence type="ECO:0000256" key="4">
    <source>
        <dbReference type="ARBA" id="ARBA00037131"/>
    </source>
</evidence>
<dbReference type="PRINTS" id="PR01438">
    <property type="entry name" value="UNVRSLSTRESS"/>
</dbReference>